<evidence type="ECO:0000256" key="8">
    <source>
        <dbReference type="SAM" id="MobiDB-lite"/>
    </source>
</evidence>
<evidence type="ECO:0000256" key="4">
    <source>
        <dbReference type="ARBA" id="ARBA00022722"/>
    </source>
</evidence>
<protein>
    <submittedName>
        <fullName evidence="10">Putative chromosomal replication initiator, DnaA, harbinger transposase-derived nuclease</fullName>
    </submittedName>
</protein>
<evidence type="ECO:0000256" key="1">
    <source>
        <dbReference type="ARBA" id="ARBA00001968"/>
    </source>
</evidence>
<dbReference type="InterPro" id="IPR045249">
    <property type="entry name" value="HARBI1-like"/>
</dbReference>
<dbReference type="PANTHER" id="PTHR22930">
    <property type="match status" value="1"/>
</dbReference>
<dbReference type="Pfam" id="PF13359">
    <property type="entry name" value="DDE_Tnp_4"/>
    <property type="match status" value="1"/>
</dbReference>
<comment type="caution">
    <text evidence="10">The sequence shown here is derived from an EMBL/GenBank/DDBJ whole genome shotgun (WGS) entry which is preliminary data.</text>
</comment>
<dbReference type="GO" id="GO:0005634">
    <property type="term" value="C:nucleus"/>
    <property type="evidence" value="ECO:0007669"/>
    <property type="project" value="UniProtKB-SubCell"/>
</dbReference>
<gene>
    <name evidence="10" type="ORF">RchiOBHm_Chr1g0365861</name>
</gene>
<keyword evidence="5" id="KW-0479">Metal-binding</keyword>
<evidence type="ECO:0000259" key="9">
    <source>
        <dbReference type="Pfam" id="PF13359"/>
    </source>
</evidence>
<feature type="domain" description="DDE Tnp4" evidence="9">
    <location>
        <begin position="172"/>
        <end position="337"/>
    </location>
</feature>
<feature type="region of interest" description="Disordered" evidence="8">
    <location>
        <begin position="1"/>
        <end position="30"/>
    </location>
</feature>
<evidence type="ECO:0000256" key="7">
    <source>
        <dbReference type="ARBA" id="ARBA00023242"/>
    </source>
</evidence>
<sequence>MGPIRGMKRRKKTEQKNVLPAAPQSPQPEPLDWWYEFQQRITGPLSGSESRNAVKFESVFKISRRTFNYICSLVKEHMETRNFSTKNGKRLCLQDQVAVALRRLSSGESLMNIGDSFGMNQTTVAQVTWRFAEAIEEKGLHHLCWPKEQGEMEEIKSKFERIRGLPNCCGAIDITHIMMTLPAADSSDVWLDGEKNCSMTLQAVVDPDMRFRNIVTGWPGSLSDDIILRSSGFFKLCEEGTCLNGKKMVLSEGTEVREYIVGDSGFPLLEWLMTPYQGRKLPDDKSEFNERLSATQMVARRAFVRLKEMWKLIQGAMWLPDKNKLPRIILACCILHNIVIDMDDIVQDEMPLSHHHDSGYHRQSCESADKTGSVLREKLSVYFSGQLP</sequence>
<dbReference type="Proteomes" id="UP000238479">
    <property type="component" value="Chromosome 1"/>
</dbReference>
<reference evidence="10 11" key="1">
    <citation type="journal article" date="2018" name="Nat. Genet.">
        <title>The Rosa genome provides new insights in the design of modern roses.</title>
        <authorList>
            <person name="Bendahmane M."/>
        </authorList>
    </citation>
    <scope>NUCLEOTIDE SEQUENCE [LARGE SCALE GENOMIC DNA]</scope>
    <source>
        <strain evidence="11">cv. Old Blush</strain>
    </source>
</reference>
<proteinExistence type="inferred from homology"/>
<dbReference type="InterPro" id="IPR027806">
    <property type="entry name" value="HARBI1_dom"/>
</dbReference>
<dbReference type="GO" id="GO:0046872">
    <property type="term" value="F:metal ion binding"/>
    <property type="evidence" value="ECO:0007669"/>
    <property type="project" value="UniProtKB-KW"/>
</dbReference>
<feature type="compositionally biased region" description="Basic residues" evidence="8">
    <location>
        <begin position="1"/>
        <end position="13"/>
    </location>
</feature>
<keyword evidence="4" id="KW-0540">Nuclease</keyword>
<dbReference type="AlphaFoldDB" id="A0A2P6SK46"/>
<dbReference type="OMA" id="GVMWKPD"/>
<evidence type="ECO:0000313" key="10">
    <source>
        <dbReference type="EMBL" id="PRQ59046.1"/>
    </source>
</evidence>
<dbReference type="PANTHER" id="PTHR22930:SF205">
    <property type="entry name" value="PROTEIN ALP1-LIKE"/>
    <property type="match status" value="1"/>
</dbReference>
<comment type="cofactor">
    <cofactor evidence="1">
        <name>a divalent metal cation</name>
        <dbReference type="ChEBI" id="CHEBI:60240"/>
    </cofactor>
</comment>
<dbReference type="Gramene" id="PRQ59046">
    <property type="protein sequence ID" value="PRQ59046"/>
    <property type="gene ID" value="RchiOBHm_Chr1g0365861"/>
</dbReference>
<evidence type="ECO:0000256" key="2">
    <source>
        <dbReference type="ARBA" id="ARBA00004123"/>
    </source>
</evidence>
<organism evidence="10 11">
    <name type="scientific">Rosa chinensis</name>
    <name type="common">China rose</name>
    <dbReference type="NCBI Taxonomy" id="74649"/>
    <lineage>
        <taxon>Eukaryota</taxon>
        <taxon>Viridiplantae</taxon>
        <taxon>Streptophyta</taxon>
        <taxon>Embryophyta</taxon>
        <taxon>Tracheophyta</taxon>
        <taxon>Spermatophyta</taxon>
        <taxon>Magnoliopsida</taxon>
        <taxon>eudicotyledons</taxon>
        <taxon>Gunneridae</taxon>
        <taxon>Pentapetalae</taxon>
        <taxon>rosids</taxon>
        <taxon>fabids</taxon>
        <taxon>Rosales</taxon>
        <taxon>Rosaceae</taxon>
        <taxon>Rosoideae</taxon>
        <taxon>Rosoideae incertae sedis</taxon>
        <taxon>Rosa</taxon>
    </lineage>
</organism>
<evidence type="ECO:0000256" key="6">
    <source>
        <dbReference type="ARBA" id="ARBA00022801"/>
    </source>
</evidence>
<dbReference type="EMBL" id="PDCK01000039">
    <property type="protein sequence ID" value="PRQ59046.1"/>
    <property type="molecule type" value="Genomic_DNA"/>
</dbReference>
<dbReference type="GO" id="GO:0016787">
    <property type="term" value="F:hydrolase activity"/>
    <property type="evidence" value="ECO:0007669"/>
    <property type="project" value="UniProtKB-KW"/>
</dbReference>
<evidence type="ECO:0000256" key="5">
    <source>
        <dbReference type="ARBA" id="ARBA00022723"/>
    </source>
</evidence>
<evidence type="ECO:0000313" key="11">
    <source>
        <dbReference type="Proteomes" id="UP000238479"/>
    </source>
</evidence>
<name>A0A2P6SK46_ROSCH</name>
<dbReference type="GO" id="GO:0004518">
    <property type="term" value="F:nuclease activity"/>
    <property type="evidence" value="ECO:0007669"/>
    <property type="project" value="UniProtKB-KW"/>
</dbReference>
<comment type="subcellular location">
    <subcellularLocation>
        <location evidence="2">Nucleus</location>
    </subcellularLocation>
</comment>
<accession>A0A2P6SK46</accession>
<keyword evidence="7" id="KW-0539">Nucleus</keyword>
<keyword evidence="11" id="KW-1185">Reference proteome</keyword>
<evidence type="ECO:0000256" key="3">
    <source>
        <dbReference type="ARBA" id="ARBA00006958"/>
    </source>
</evidence>
<comment type="similarity">
    <text evidence="3">Belongs to the HARBI1 family.</text>
</comment>
<keyword evidence="6" id="KW-0378">Hydrolase</keyword>